<feature type="domain" description="Helicase ATP-binding" evidence="6">
    <location>
        <begin position="14"/>
        <end position="178"/>
    </location>
</feature>
<evidence type="ECO:0000259" key="6">
    <source>
        <dbReference type="PROSITE" id="PS51192"/>
    </source>
</evidence>
<evidence type="ECO:0000259" key="7">
    <source>
        <dbReference type="PROSITE" id="PS51194"/>
    </source>
</evidence>
<dbReference type="EMBL" id="BOVK01000042">
    <property type="protein sequence ID" value="GIQ70219.1"/>
    <property type="molecule type" value="Genomic_DNA"/>
</dbReference>
<dbReference type="Pfam" id="PF00270">
    <property type="entry name" value="DEAD"/>
    <property type="match status" value="1"/>
</dbReference>
<dbReference type="InterPro" id="IPR014001">
    <property type="entry name" value="Helicase_ATP-bd"/>
</dbReference>
<keyword evidence="9" id="KW-1185">Reference proteome</keyword>
<evidence type="ECO:0000313" key="9">
    <source>
        <dbReference type="Proteomes" id="UP000677918"/>
    </source>
</evidence>
<dbReference type="InterPro" id="IPR056329">
    <property type="entry name" value="CON_HrpB"/>
</dbReference>
<dbReference type="Pfam" id="PF00271">
    <property type="entry name" value="Helicase_C"/>
    <property type="match status" value="1"/>
</dbReference>
<dbReference type="SMART" id="SM00490">
    <property type="entry name" value="HELICc"/>
    <property type="match status" value="1"/>
</dbReference>
<dbReference type="InterPro" id="IPR011545">
    <property type="entry name" value="DEAD/DEAH_box_helicase_dom"/>
</dbReference>
<dbReference type="AlphaFoldDB" id="A0A8J4M2Y7"/>
<dbReference type="Pfam" id="PF24473">
    <property type="entry name" value="CON_HrpB"/>
    <property type="match status" value="1"/>
</dbReference>
<gene>
    <name evidence="8" type="primary">hrpB</name>
    <name evidence="8" type="ORF">XYCOK13_30430</name>
</gene>
<dbReference type="GO" id="GO:0016787">
    <property type="term" value="F:hydrolase activity"/>
    <property type="evidence" value="ECO:0007669"/>
    <property type="project" value="UniProtKB-KW"/>
</dbReference>
<dbReference type="Proteomes" id="UP000677918">
    <property type="component" value="Unassembled WGS sequence"/>
</dbReference>
<feature type="region of interest" description="Disordered" evidence="5">
    <location>
        <begin position="825"/>
        <end position="844"/>
    </location>
</feature>
<evidence type="ECO:0000256" key="5">
    <source>
        <dbReference type="SAM" id="MobiDB-lite"/>
    </source>
</evidence>
<dbReference type="PIRSF" id="PIRSF005496">
    <property type="entry name" value="ATP_hel_hrpB"/>
    <property type="match status" value="1"/>
</dbReference>
<proteinExistence type="predicted"/>
<dbReference type="CDD" id="cd17990">
    <property type="entry name" value="DEXHc_HrpB"/>
    <property type="match status" value="1"/>
</dbReference>
<evidence type="ECO:0000256" key="3">
    <source>
        <dbReference type="ARBA" id="ARBA00022806"/>
    </source>
</evidence>
<dbReference type="Pfam" id="PF08482">
    <property type="entry name" value="HrpB_C"/>
    <property type="match status" value="1"/>
</dbReference>
<comment type="caution">
    <text evidence="8">The sequence shown here is derived from an EMBL/GenBank/DDBJ whole genome shotgun (WGS) entry which is preliminary data.</text>
</comment>
<dbReference type="PROSITE" id="PS51194">
    <property type="entry name" value="HELICASE_CTER"/>
    <property type="match status" value="1"/>
</dbReference>
<evidence type="ECO:0000256" key="4">
    <source>
        <dbReference type="ARBA" id="ARBA00022840"/>
    </source>
</evidence>
<dbReference type="GO" id="GO:0004386">
    <property type="term" value="F:helicase activity"/>
    <property type="evidence" value="ECO:0007669"/>
    <property type="project" value="UniProtKB-KW"/>
</dbReference>
<reference evidence="8" key="1">
    <citation type="submission" date="2021-04" db="EMBL/GenBank/DDBJ databases">
        <title>Draft genome sequence of Xylanibacillus composti strain K13.</title>
        <authorList>
            <person name="Uke A."/>
            <person name="Chhe C."/>
            <person name="Baramee S."/>
            <person name="Kosugi A."/>
        </authorList>
    </citation>
    <scope>NUCLEOTIDE SEQUENCE</scope>
    <source>
        <strain evidence="8">K13</strain>
    </source>
</reference>
<dbReference type="NCBIfam" id="TIGR01970">
    <property type="entry name" value="DEAH_box_HrpB"/>
    <property type="match status" value="1"/>
</dbReference>
<organism evidence="8 9">
    <name type="scientific">Xylanibacillus composti</name>
    <dbReference type="NCBI Taxonomy" id="1572762"/>
    <lineage>
        <taxon>Bacteria</taxon>
        <taxon>Bacillati</taxon>
        <taxon>Bacillota</taxon>
        <taxon>Bacilli</taxon>
        <taxon>Bacillales</taxon>
        <taxon>Paenibacillaceae</taxon>
        <taxon>Xylanibacillus</taxon>
    </lineage>
</organism>
<evidence type="ECO:0000256" key="2">
    <source>
        <dbReference type="ARBA" id="ARBA00022801"/>
    </source>
</evidence>
<dbReference type="PROSITE" id="PS51192">
    <property type="entry name" value="HELICASE_ATP_BIND_1"/>
    <property type="match status" value="1"/>
</dbReference>
<dbReference type="Gene3D" id="3.40.50.300">
    <property type="entry name" value="P-loop containing nucleotide triphosphate hydrolases"/>
    <property type="match status" value="2"/>
</dbReference>
<dbReference type="CDD" id="cd18791">
    <property type="entry name" value="SF2_C_RHA"/>
    <property type="match status" value="1"/>
</dbReference>
<dbReference type="InterPro" id="IPR001650">
    <property type="entry name" value="Helicase_C-like"/>
</dbReference>
<dbReference type="InterPro" id="IPR010225">
    <property type="entry name" value="HrpB"/>
</dbReference>
<evidence type="ECO:0000256" key="1">
    <source>
        <dbReference type="ARBA" id="ARBA00022741"/>
    </source>
</evidence>
<dbReference type="GO" id="GO:0005524">
    <property type="term" value="F:ATP binding"/>
    <property type="evidence" value="ECO:0007669"/>
    <property type="project" value="UniProtKB-KW"/>
</dbReference>
<protein>
    <submittedName>
        <fullName evidence="8">ATP-dependent helicase HrpB</fullName>
    </submittedName>
</protein>
<keyword evidence="1" id="KW-0547">Nucleotide-binding</keyword>
<dbReference type="PANTHER" id="PTHR43519">
    <property type="entry name" value="ATP-DEPENDENT RNA HELICASE HRPB"/>
    <property type="match status" value="1"/>
</dbReference>
<dbReference type="SMART" id="SM00487">
    <property type="entry name" value="DEXDc"/>
    <property type="match status" value="1"/>
</dbReference>
<sequence>MRSLPIHTVLPELKACLAQRNSAVLVAAPGAGKTTQVPLSLLDEPWLNGRKILMLEPRRIAARSAAAYMARLLGERVGGTVGYRMKHESRISANTRIEVITEGILARMLQQDPALEQTGAVLFDEFHERSLQADLGLALCLEAQSALREDLRILVMSATLEAEPVAQLLGQALVIRSEGSMYPVATRYAEKPLQGRLEEHVVRWVSIALAQEQGDMLVFLPGAREIRRTARLLAERLPPDQVPVPLYGGLSLEEQQRALEPSPHGRRKIVLATSIAETSLTVEGIRIVVDAGWMRVPRFSPRTGMTHLDTVRVSRASADQRRGRAGRLAPGICYRLWTEAEDRALAERGEPEIRTSDLASLALELSAWGVAEPEQLAWLDPPPKAAYAQACELLEQLGALRPDRSITAHGRDMAALGVHPRLAHMMLRAEPLGLAAEACQVAALLGERDIASSRNGVDLRRRLEELNGQATASHADESALQRIRKEAGRLLAGLNRMGSAEAEADKPVSRDAAQPLRARIEPERCGELLALAFPERVAQRRADGRYVMANGRGAALPDGDSLGAEPYLAVAELDDAGTEGRIMLAAPLSLKALETLFADQITEGEEVYWHMDTQAVRARRLQKLGAMVLREQPIQASDPEQVAAALLAGIQAGGLDMLPWTRSARRLQQRIVFLRRFEPDLPDVSGEALLDDAQHWLLPHLYGRKSRGDLHHLSMDQALEAMLSWPQRAALEEQAPTHLTVPSGSRIPIDYSNPDQPVLAVRLQEMFGLAQTPRIANGRQPLLLHLLSPAQRPVQVTTDLASFWREAYFEVRKDLKGRYPKHYWPDDPLEAVPTRRAKPSSSRP</sequence>
<dbReference type="FunFam" id="3.40.50.300:FF:002125">
    <property type="entry name" value="ATP-dependent helicase HrpB"/>
    <property type="match status" value="1"/>
</dbReference>
<dbReference type="InterPro" id="IPR027417">
    <property type="entry name" value="P-loop_NTPase"/>
</dbReference>
<evidence type="ECO:0000313" key="8">
    <source>
        <dbReference type="EMBL" id="GIQ70219.1"/>
    </source>
</evidence>
<dbReference type="PANTHER" id="PTHR43519:SF1">
    <property type="entry name" value="ATP-DEPENDENT RNA HELICASE HRPB"/>
    <property type="match status" value="1"/>
</dbReference>
<dbReference type="GO" id="GO:0003676">
    <property type="term" value="F:nucleic acid binding"/>
    <property type="evidence" value="ECO:0007669"/>
    <property type="project" value="InterPro"/>
</dbReference>
<dbReference type="SUPFAM" id="SSF52540">
    <property type="entry name" value="P-loop containing nucleoside triphosphate hydrolases"/>
    <property type="match status" value="1"/>
</dbReference>
<keyword evidence="3 8" id="KW-0347">Helicase</keyword>
<name>A0A8J4M2Y7_9BACL</name>
<dbReference type="Gene3D" id="1.20.120.1080">
    <property type="match status" value="1"/>
</dbReference>
<dbReference type="InterPro" id="IPR049614">
    <property type="entry name" value="HrpB_DEXH"/>
</dbReference>
<dbReference type="RefSeq" id="WP_213412991.1">
    <property type="nucleotide sequence ID" value="NZ_BOVK01000042.1"/>
</dbReference>
<dbReference type="SMART" id="SM00847">
    <property type="entry name" value="HA2"/>
    <property type="match status" value="1"/>
</dbReference>
<keyword evidence="4" id="KW-0067">ATP-binding</keyword>
<keyword evidence="2" id="KW-0378">Hydrolase</keyword>
<accession>A0A8J4M2Y7</accession>
<feature type="domain" description="Helicase C-terminal" evidence="7">
    <location>
        <begin position="196"/>
        <end position="369"/>
    </location>
</feature>
<dbReference type="InterPro" id="IPR013689">
    <property type="entry name" value="RNA_helicase_ATP-dep_HrpB_C"/>
</dbReference>
<dbReference type="InterPro" id="IPR007502">
    <property type="entry name" value="Helicase-assoc_dom"/>
</dbReference>